<dbReference type="RefSeq" id="WP_378052244.1">
    <property type="nucleotide sequence ID" value="NZ_JBHMDN010000048.1"/>
</dbReference>
<name>A0ABW2FHG5_9BACL</name>
<evidence type="ECO:0000313" key="2">
    <source>
        <dbReference type="EMBL" id="MFC7151757.1"/>
    </source>
</evidence>
<dbReference type="Gene3D" id="3.40.190.10">
    <property type="entry name" value="Periplasmic binding protein-like II"/>
    <property type="match status" value="2"/>
</dbReference>
<sequence>MRRQIALFSSVVLAAALLLSACSGGNEASVDDGKKEKITLRMSWWGGETRHKATLQAIEHYQSLNPHVTIEGEYGGFDGYLEKLTTQLAGRTAPDIMQIDIAYLGPFYKQANLFVDFNATNQVDLSGYDSNFLQSLSSPDGKLIGLPTGINASAFFINKELADKAGIDYTTQLTWDRLVEEGKKLHDSDEKMYLLNAIPGDLSAFIFEPYLFNLTGNRLINDDYTIGFDKESLVKTFKYINSLYDNHIIQPIKNITTVKSYWEDPKWINNEIIGGLNWSANYNPIKTALAGKELISVAYPATKGAANTGINVRPTNMLAVNADSKSVEESTKFVNWFLNDPEAIKILGLERSIPAVAPARQILLDMNHIDQAFDNAVQYSLENQGLLQNTISLNGEILKIEGDMLTKLAYKSVSEEEAADEMIAATTAKLEELKKRDKVQ</sequence>
<accession>A0ABW2FHG5</accession>
<protein>
    <submittedName>
        <fullName evidence="2">ABC transporter substrate-binding protein</fullName>
    </submittedName>
</protein>
<dbReference type="PANTHER" id="PTHR43649:SF11">
    <property type="entry name" value="ABC TRANSPORTER SUBSTRATE-BINDING PROTEIN YESO-RELATED"/>
    <property type="match status" value="1"/>
</dbReference>
<keyword evidence="3" id="KW-1185">Reference proteome</keyword>
<dbReference type="EMBL" id="JBHTAI010000018">
    <property type="protein sequence ID" value="MFC7151757.1"/>
    <property type="molecule type" value="Genomic_DNA"/>
</dbReference>
<dbReference type="Proteomes" id="UP001596378">
    <property type="component" value="Unassembled WGS sequence"/>
</dbReference>
<comment type="caution">
    <text evidence="2">The sequence shown here is derived from an EMBL/GenBank/DDBJ whole genome shotgun (WGS) entry which is preliminary data.</text>
</comment>
<feature type="signal peptide" evidence="1">
    <location>
        <begin position="1"/>
        <end position="28"/>
    </location>
</feature>
<keyword evidence="1" id="KW-0732">Signal</keyword>
<dbReference type="InterPro" id="IPR006059">
    <property type="entry name" value="SBP"/>
</dbReference>
<dbReference type="Pfam" id="PF01547">
    <property type="entry name" value="SBP_bac_1"/>
    <property type="match status" value="1"/>
</dbReference>
<dbReference type="PANTHER" id="PTHR43649">
    <property type="entry name" value="ARABINOSE-BINDING PROTEIN-RELATED"/>
    <property type="match status" value="1"/>
</dbReference>
<organism evidence="2 3">
    <name type="scientific">Cohnella cellulosilytica</name>
    <dbReference type="NCBI Taxonomy" id="986710"/>
    <lineage>
        <taxon>Bacteria</taxon>
        <taxon>Bacillati</taxon>
        <taxon>Bacillota</taxon>
        <taxon>Bacilli</taxon>
        <taxon>Bacillales</taxon>
        <taxon>Paenibacillaceae</taxon>
        <taxon>Cohnella</taxon>
    </lineage>
</organism>
<dbReference type="PROSITE" id="PS51257">
    <property type="entry name" value="PROKAR_LIPOPROTEIN"/>
    <property type="match status" value="1"/>
</dbReference>
<evidence type="ECO:0000256" key="1">
    <source>
        <dbReference type="SAM" id="SignalP"/>
    </source>
</evidence>
<dbReference type="InterPro" id="IPR050490">
    <property type="entry name" value="Bact_solute-bd_prot1"/>
</dbReference>
<evidence type="ECO:0000313" key="3">
    <source>
        <dbReference type="Proteomes" id="UP001596378"/>
    </source>
</evidence>
<proteinExistence type="predicted"/>
<feature type="chain" id="PRO_5045339029" evidence="1">
    <location>
        <begin position="29"/>
        <end position="440"/>
    </location>
</feature>
<dbReference type="SUPFAM" id="SSF53850">
    <property type="entry name" value="Periplasmic binding protein-like II"/>
    <property type="match status" value="1"/>
</dbReference>
<reference evidence="3" key="1">
    <citation type="journal article" date="2019" name="Int. J. Syst. Evol. Microbiol.">
        <title>The Global Catalogue of Microorganisms (GCM) 10K type strain sequencing project: providing services to taxonomists for standard genome sequencing and annotation.</title>
        <authorList>
            <consortium name="The Broad Institute Genomics Platform"/>
            <consortium name="The Broad Institute Genome Sequencing Center for Infectious Disease"/>
            <person name="Wu L."/>
            <person name="Ma J."/>
        </authorList>
    </citation>
    <scope>NUCLEOTIDE SEQUENCE [LARGE SCALE GENOMIC DNA]</scope>
    <source>
        <strain evidence="3">KCTC 12907</strain>
    </source>
</reference>
<gene>
    <name evidence="2" type="ORF">ACFQMJ_24735</name>
</gene>